<evidence type="ECO:0000313" key="9">
    <source>
        <dbReference type="EMBL" id="KAI3426926.1"/>
    </source>
</evidence>
<evidence type="ECO:0000256" key="2">
    <source>
        <dbReference type="ARBA" id="ARBA00022679"/>
    </source>
</evidence>
<reference evidence="9" key="2">
    <citation type="submission" date="2020-11" db="EMBL/GenBank/DDBJ databases">
        <authorList>
            <person name="Cecchin M."/>
            <person name="Marcolungo L."/>
            <person name="Rossato M."/>
            <person name="Girolomoni L."/>
            <person name="Cosentino E."/>
            <person name="Cuine S."/>
            <person name="Li-Beisson Y."/>
            <person name="Delledonne M."/>
            <person name="Ballottari M."/>
        </authorList>
    </citation>
    <scope>NUCLEOTIDE SEQUENCE</scope>
    <source>
        <strain evidence="9">211/11P</strain>
        <tissue evidence="9">Whole cell</tissue>
    </source>
</reference>
<feature type="region of interest" description="Disordered" evidence="7">
    <location>
        <begin position="506"/>
        <end position="530"/>
    </location>
</feature>
<feature type="region of interest" description="Disordered" evidence="7">
    <location>
        <begin position="772"/>
        <end position="848"/>
    </location>
</feature>
<protein>
    <recommendedName>
        <fullName evidence="8">Protein kinase domain-containing protein</fullName>
    </recommendedName>
</protein>
<gene>
    <name evidence="9" type="ORF">D9Q98_006870</name>
</gene>
<dbReference type="GO" id="GO:0004674">
    <property type="term" value="F:protein serine/threonine kinase activity"/>
    <property type="evidence" value="ECO:0007669"/>
    <property type="project" value="UniProtKB-KW"/>
</dbReference>
<dbReference type="Gene3D" id="1.10.510.10">
    <property type="entry name" value="Transferase(Phosphotransferase) domain 1"/>
    <property type="match status" value="1"/>
</dbReference>
<organism evidence="9 10">
    <name type="scientific">Chlorella vulgaris</name>
    <name type="common">Green alga</name>
    <dbReference type="NCBI Taxonomy" id="3077"/>
    <lineage>
        <taxon>Eukaryota</taxon>
        <taxon>Viridiplantae</taxon>
        <taxon>Chlorophyta</taxon>
        <taxon>core chlorophytes</taxon>
        <taxon>Trebouxiophyceae</taxon>
        <taxon>Chlorellales</taxon>
        <taxon>Chlorellaceae</taxon>
        <taxon>Chlorella clade</taxon>
        <taxon>Chlorella</taxon>
    </lineage>
</organism>
<feature type="compositionally biased region" description="Low complexity" evidence="7">
    <location>
        <begin position="734"/>
        <end position="744"/>
    </location>
</feature>
<keyword evidence="4" id="KW-0418">Kinase</keyword>
<dbReference type="Proteomes" id="UP001055712">
    <property type="component" value="Unassembled WGS sequence"/>
</dbReference>
<dbReference type="PROSITE" id="PS00107">
    <property type="entry name" value="PROTEIN_KINASE_ATP"/>
    <property type="match status" value="1"/>
</dbReference>
<comment type="caution">
    <text evidence="9">The sequence shown here is derived from an EMBL/GenBank/DDBJ whole genome shotgun (WGS) entry which is preliminary data.</text>
</comment>
<keyword evidence="10" id="KW-1185">Reference proteome</keyword>
<evidence type="ECO:0000256" key="4">
    <source>
        <dbReference type="ARBA" id="ARBA00022777"/>
    </source>
</evidence>
<name>A0A9D4TJ24_CHLVU</name>
<dbReference type="SMART" id="SM00220">
    <property type="entry name" value="S_TKc"/>
    <property type="match status" value="1"/>
</dbReference>
<dbReference type="AlphaFoldDB" id="A0A9D4TJ24"/>
<evidence type="ECO:0000256" key="3">
    <source>
        <dbReference type="ARBA" id="ARBA00022741"/>
    </source>
</evidence>
<feature type="region of interest" description="Disordered" evidence="7">
    <location>
        <begin position="860"/>
        <end position="890"/>
    </location>
</feature>
<feature type="compositionally biased region" description="Low complexity" evidence="7">
    <location>
        <begin position="688"/>
        <end position="697"/>
    </location>
</feature>
<dbReference type="InterPro" id="IPR017441">
    <property type="entry name" value="Protein_kinase_ATP_BS"/>
</dbReference>
<dbReference type="SUPFAM" id="SSF56112">
    <property type="entry name" value="Protein kinase-like (PK-like)"/>
    <property type="match status" value="1"/>
</dbReference>
<dbReference type="PANTHER" id="PTHR24058">
    <property type="entry name" value="DUAL SPECIFICITY PROTEIN KINASE"/>
    <property type="match status" value="1"/>
</dbReference>
<dbReference type="OrthoDB" id="515083at2759"/>
<feature type="compositionally biased region" description="Low complexity" evidence="7">
    <location>
        <begin position="560"/>
        <end position="581"/>
    </location>
</feature>
<evidence type="ECO:0000256" key="6">
    <source>
        <dbReference type="PROSITE-ProRule" id="PRU10141"/>
    </source>
</evidence>
<evidence type="ECO:0000256" key="7">
    <source>
        <dbReference type="SAM" id="MobiDB-lite"/>
    </source>
</evidence>
<evidence type="ECO:0000256" key="5">
    <source>
        <dbReference type="ARBA" id="ARBA00022840"/>
    </source>
</evidence>
<sequence>METMFAGGGAFVEYLGGPSRLETTTLPATASTASPLLSLTRGLGATIPRKHAAATSGAGPPPPTDVAHLTLPDGRLNVGTHLPLLAKRYRYLSTLGEGASAQVLLAEDTLAATPGRLASVVAIKVMKRQYTVAGQREARALRFLHAAGPGGVAPGLVRLLDTFMLGAHYCLVTERLFPRLLDWIAESSALPPLEALAQLRKMAHQLLVAVAFMHNQGLVNADIKPDNLLLCSPPGSGSVALRLADFGGCFSLTETDTQSVGCEVQTLPYRAPEAALQLPYGAAIDLWSVGVVLAEMALKRALLPCAAPRELLQQMAALLGPLPASMARGSELGQHLAQAAGWASRAGTAAAGGATSGTGAAVPAAKLPEGLQDRLDSAAAGLQLAVPHAGCQLDAELAGVDAQLASLVIGLLQYDPARRLTAQQALLHPFFDALCPMRAVFPQLEEQCSRQQAALQAQAATAIAASKPNFGLPAPAAAAELHAVAAGVPIAALAVPVAAPGAAAQSPAPARLKQQQKQLSQQQQQQQQQQQRTQDAVALAAAAEAEAAEAASLALPAPARKLQPRQQQQEQNEQPVQQQRQSRFPAAQLLARRSEEQQQFMATADPYAGSFSLEVTPPKDGQYQERYQERYQEQGQQGQQGAQLPSWYSVAQQPSERQQQQDPQDQQQTQQQQPAAKAAEQAGRDRLAAQAGSAAKKTAAKRTVRAGNPGSGSGGRSTKQQRAGMPAGTSAGKQARPQQQRLRQVVPGPEAQQEAGQASSFDLLLEAAGADNGWGWSGARPGLASKPARKRKHADGGESGGKSKAEAAQHGSVQVALDSTALKQAQHRKKPRLRQQQPSVAGSSGVGAVTIAKAPGRVRAAVKQPAEGAAEGAAHTAPPVATGRKHAAAGGGDADVVGAALMLPSAVSVPAKTKRKASAAGHEAASPTGAGSVAAGRQPGAAPLPPNTATKRARRLDHAGVGDKVPWWVVQG</sequence>
<feature type="binding site" evidence="6">
    <location>
        <position position="124"/>
    </location>
    <ligand>
        <name>ATP</name>
        <dbReference type="ChEBI" id="CHEBI:30616"/>
    </ligand>
</feature>
<dbReference type="Pfam" id="PF00069">
    <property type="entry name" value="Pkinase"/>
    <property type="match status" value="1"/>
</dbReference>
<feature type="region of interest" description="Disordered" evidence="7">
    <location>
        <begin position="560"/>
        <end position="583"/>
    </location>
</feature>
<dbReference type="GO" id="GO:0005524">
    <property type="term" value="F:ATP binding"/>
    <property type="evidence" value="ECO:0007669"/>
    <property type="project" value="UniProtKB-UniRule"/>
</dbReference>
<reference evidence="9" key="1">
    <citation type="journal article" date="2019" name="Plant J.">
        <title>Chlorella vulgaris genome assembly and annotation reveals the molecular basis for metabolic acclimation to high light conditions.</title>
        <authorList>
            <person name="Cecchin M."/>
            <person name="Marcolungo L."/>
            <person name="Rossato M."/>
            <person name="Girolomoni L."/>
            <person name="Cosentino E."/>
            <person name="Cuine S."/>
            <person name="Li-Beisson Y."/>
            <person name="Delledonne M."/>
            <person name="Ballottari M."/>
        </authorList>
    </citation>
    <scope>NUCLEOTIDE SEQUENCE</scope>
    <source>
        <strain evidence="9">211/11P</strain>
    </source>
</reference>
<dbReference type="InterPro" id="IPR000719">
    <property type="entry name" value="Prot_kinase_dom"/>
</dbReference>
<evidence type="ECO:0000256" key="1">
    <source>
        <dbReference type="ARBA" id="ARBA00022527"/>
    </source>
</evidence>
<dbReference type="InterPro" id="IPR050494">
    <property type="entry name" value="Ser_Thr_dual-spec_kinase"/>
</dbReference>
<keyword evidence="2" id="KW-0808">Transferase</keyword>
<feature type="region of interest" description="Disordered" evidence="7">
    <location>
        <begin position="914"/>
        <end position="972"/>
    </location>
</feature>
<evidence type="ECO:0000259" key="8">
    <source>
        <dbReference type="PROSITE" id="PS50011"/>
    </source>
</evidence>
<feature type="compositionally biased region" description="Low complexity" evidence="7">
    <location>
        <begin position="651"/>
        <end position="681"/>
    </location>
</feature>
<dbReference type="PANTHER" id="PTHR24058:SF130">
    <property type="entry name" value="SERINE_THREONINE PROTEIN KINASES-RELATED"/>
    <property type="match status" value="1"/>
</dbReference>
<keyword evidence="5 6" id="KW-0067">ATP-binding</keyword>
<evidence type="ECO:0000313" key="10">
    <source>
        <dbReference type="Proteomes" id="UP001055712"/>
    </source>
</evidence>
<proteinExistence type="predicted"/>
<dbReference type="EMBL" id="SIDB01000010">
    <property type="protein sequence ID" value="KAI3426926.1"/>
    <property type="molecule type" value="Genomic_DNA"/>
</dbReference>
<accession>A0A9D4TJ24</accession>
<keyword evidence="1" id="KW-0723">Serine/threonine-protein kinase</keyword>
<dbReference type="InterPro" id="IPR011009">
    <property type="entry name" value="Kinase-like_dom_sf"/>
</dbReference>
<feature type="region of interest" description="Disordered" evidence="7">
    <location>
        <begin position="629"/>
        <end position="758"/>
    </location>
</feature>
<keyword evidence="3 6" id="KW-0547">Nucleotide-binding</keyword>
<dbReference type="Gene3D" id="3.30.200.20">
    <property type="entry name" value="Phosphorylase Kinase, domain 1"/>
    <property type="match status" value="1"/>
</dbReference>
<feature type="domain" description="Protein kinase" evidence="8">
    <location>
        <begin position="89"/>
        <end position="431"/>
    </location>
</feature>
<dbReference type="PROSITE" id="PS50011">
    <property type="entry name" value="PROTEIN_KINASE_DOM"/>
    <property type="match status" value="1"/>
</dbReference>